<gene>
    <name evidence="14" type="ORF">SAMN06297229_1957</name>
</gene>
<keyword evidence="14" id="KW-0675">Receptor</keyword>
<dbReference type="PANTHER" id="PTHR32552:SF81">
    <property type="entry name" value="TONB-DEPENDENT OUTER MEMBRANE RECEPTOR"/>
    <property type="match status" value="1"/>
</dbReference>
<evidence type="ECO:0000256" key="10">
    <source>
        <dbReference type="ARBA" id="ARBA00023237"/>
    </source>
</evidence>
<evidence type="ECO:0000256" key="4">
    <source>
        <dbReference type="ARBA" id="ARBA00022496"/>
    </source>
</evidence>
<accession>A0A1Y6FW85</accession>
<keyword evidence="4" id="KW-0410">Iron transport</keyword>
<evidence type="ECO:0000256" key="8">
    <source>
        <dbReference type="ARBA" id="ARBA00023077"/>
    </source>
</evidence>
<name>A0A1Y6FW85_9GAMM</name>
<dbReference type="GO" id="GO:0006826">
    <property type="term" value="P:iron ion transport"/>
    <property type="evidence" value="ECO:0007669"/>
    <property type="project" value="UniProtKB-KW"/>
</dbReference>
<dbReference type="PANTHER" id="PTHR32552">
    <property type="entry name" value="FERRICHROME IRON RECEPTOR-RELATED"/>
    <property type="match status" value="1"/>
</dbReference>
<dbReference type="PROSITE" id="PS52016">
    <property type="entry name" value="TONB_DEPENDENT_REC_3"/>
    <property type="match status" value="1"/>
</dbReference>
<dbReference type="EMBL" id="FXWH01000002">
    <property type="protein sequence ID" value="SMQ80043.1"/>
    <property type="molecule type" value="Genomic_DNA"/>
</dbReference>
<dbReference type="SUPFAM" id="SSF56935">
    <property type="entry name" value="Porins"/>
    <property type="match status" value="1"/>
</dbReference>
<feature type="domain" description="TonB-dependent receptor plug" evidence="13">
    <location>
        <begin position="43"/>
        <end position="149"/>
    </location>
</feature>
<evidence type="ECO:0000256" key="12">
    <source>
        <dbReference type="SAM" id="SignalP"/>
    </source>
</evidence>
<dbReference type="Pfam" id="PF07715">
    <property type="entry name" value="Plug"/>
    <property type="match status" value="1"/>
</dbReference>
<sequence>MQKKYLHSAVVAALLSTTSVTAFADTDAIERITVAGEYRTKTLNEVPASVTALSQEDSSQRAAVHLETMFNAIPNVNFSGGSSRARFMQIRGIGERSQFVDPISPSVGIFVDRINYSGLGQVANLFDAGQVEVFRGPQSGRFGADALAGMIYISSTEPSNDFRGKWQAQVANYGEVAAGLAIGGGLGALGDARLSVNQLNNDGFTENAFLNRDDTEKRAELSARFNLHTDFGNDWSLRTTLHAHDMNNGYDAFSLENDRTTLSDQPGEDDLQSQAARLELRYSGLASSEIQVSVSGMTADTQYSFDEDWTYVGIAPGWEYSSFDAYERERDDRTMELRWLSTEPASLFGNDTDWVFGVYDYRRDVSLTRDYFNWDLGEQTVFSSDYESHRQAVYGELVPYFSEQTWLTLGLRVENYDNTYLDSNRVQQNPSDTMWGGRLSLSHAVRDNSVIYTSVTRGYKVGGVNGEALGKAQDQGLAELEEFLLQQATFEPELLTSAEFGVKGSNLDNSLAVRMSLFYNWRDDVQLKSWVNRDQSFVGYLKNADSGDSYGMEVELDYQPNEQWRWFANVGLLRTEIQGFVTEDGMDMSGRDQAHAPEYMANVGVEYWPHEQWQFSVQADAKDGFYYSNSHNSQSNDYALLHAQLNFFTGPWQFSLWARNLTDEDYGIRGFYFGNDPRDEYVPETYVQYGEPRRFGIRVSYEF</sequence>
<dbReference type="Gene3D" id="2.40.170.20">
    <property type="entry name" value="TonB-dependent receptor, beta-barrel domain"/>
    <property type="match status" value="1"/>
</dbReference>
<keyword evidence="7" id="KW-0406">Ion transport</keyword>
<dbReference type="GO" id="GO:0009279">
    <property type="term" value="C:cell outer membrane"/>
    <property type="evidence" value="ECO:0007669"/>
    <property type="project" value="UniProtKB-SubCell"/>
</dbReference>
<evidence type="ECO:0000259" key="13">
    <source>
        <dbReference type="Pfam" id="PF07715"/>
    </source>
</evidence>
<keyword evidence="6" id="KW-0408">Iron</keyword>
<organism evidence="14 15">
    <name type="scientific">Pseudidiomarina planktonica</name>
    <dbReference type="NCBI Taxonomy" id="1323738"/>
    <lineage>
        <taxon>Bacteria</taxon>
        <taxon>Pseudomonadati</taxon>
        <taxon>Pseudomonadota</taxon>
        <taxon>Gammaproteobacteria</taxon>
        <taxon>Alteromonadales</taxon>
        <taxon>Idiomarinaceae</taxon>
        <taxon>Pseudidiomarina</taxon>
    </lineage>
</organism>
<keyword evidence="10 11" id="KW-0998">Cell outer membrane</keyword>
<evidence type="ECO:0000313" key="15">
    <source>
        <dbReference type="Proteomes" id="UP000194450"/>
    </source>
</evidence>
<evidence type="ECO:0000256" key="9">
    <source>
        <dbReference type="ARBA" id="ARBA00023136"/>
    </source>
</evidence>
<keyword evidence="15" id="KW-1185">Reference proteome</keyword>
<evidence type="ECO:0000256" key="6">
    <source>
        <dbReference type="ARBA" id="ARBA00023004"/>
    </source>
</evidence>
<feature type="chain" id="PRO_5012757446" evidence="12">
    <location>
        <begin position="25"/>
        <end position="703"/>
    </location>
</feature>
<evidence type="ECO:0000256" key="11">
    <source>
        <dbReference type="PROSITE-ProRule" id="PRU01360"/>
    </source>
</evidence>
<comment type="subcellular location">
    <subcellularLocation>
        <location evidence="1 11">Cell outer membrane</location>
        <topology evidence="1 11">Multi-pass membrane protein</topology>
    </subcellularLocation>
</comment>
<keyword evidence="8" id="KW-0798">TonB box</keyword>
<evidence type="ECO:0000256" key="7">
    <source>
        <dbReference type="ARBA" id="ARBA00023065"/>
    </source>
</evidence>
<dbReference type="Proteomes" id="UP000194450">
    <property type="component" value="Unassembled WGS sequence"/>
</dbReference>
<comment type="similarity">
    <text evidence="11">Belongs to the TonB-dependent receptor family.</text>
</comment>
<dbReference type="RefSeq" id="WP_086435090.1">
    <property type="nucleotide sequence ID" value="NZ_FXWH01000002.1"/>
</dbReference>
<keyword evidence="12" id="KW-0732">Signal</keyword>
<feature type="signal peptide" evidence="12">
    <location>
        <begin position="1"/>
        <end position="24"/>
    </location>
</feature>
<keyword evidence="5 11" id="KW-0812">Transmembrane</keyword>
<dbReference type="OrthoDB" id="127311at2"/>
<evidence type="ECO:0000256" key="1">
    <source>
        <dbReference type="ARBA" id="ARBA00004571"/>
    </source>
</evidence>
<proteinExistence type="inferred from homology"/>
<evidence type="ECO:0000313" key="14">
    <source>
        <dbReference type="EMBL" id="SMQ80043.1"/>
    </source>
</evidence>
<dbReference type="InterPro" id="IPR012910">
    <property type="entry name" value="Plug_dom"/>
</dbReference>
<evidence type="ECO:0000256" key="2">
    <source>
        <dbReference type="ARBA" id="ARBA00022448"/>
    </source>
</evidence>
<dbReference type="AlphaFoldDB" id="A0A1Y6FW85"/>
<evidence type="ECO:0000256" key="3">
    <source>
        <dbReference type="ARBA" id="ARBA00022452"/>
    </source>
</evidence>
<evidence type="ECO:0000256" key="5">
    <source>
        <dbReference type="ARBA" id="ARBA00022692"/>
    </source>
</evidence>
<keyword evidence="3 11" id="KW-1134">Transmembrane beta strand</keyword>
<dbReference type="InterPro" id="IPR036942">
    <property type="entry name" value="Beta-barrel_TonB_sf"/>
</dbReference>
<reference evidence="15" key="1">
    <citation type="submission" date="2017-04" db="EMBL/GenBank/DDBJ databases">
        <authorList>
            <person name="Varghese N."/>
            <person name="Submissions S."/>
        </authorList>
    </citation>
    <scope>NUCLEOTIDE SEQUENCE [LARGE SCALE GENOMIC DNA]</scope>
</reference>
<dbReference type="InterPro" id="IPR039426">
    <property type="entry name" value="TonB-dep_rcpt-like"/>
</dbReference>
<keyword evidence="2 11" id="KW-0813">Transport</keyword>
<protein>
    <submittedName>
        <fullName evidence="14">Outer membrane receptor proteins, mostly Fe transport</fullName>
    </submittedName>
</protein>
<keyword evidence="9 11" id="KW-0472">Membrane</keyword>